<accession>A0ABT2KD36</accession>
<evidence type="ECO:0000313" key="3">
    <source>
        <dbReference type="Proteomes" id="UP001320702"/>
    </source>
</evidence>
<name>A0ABT2KD36_9RHOB</name>
<dbReference type="InterPro" id="IPR029010">
    <property type="entry name" value="ThuA-like"/>
</dbReference>
<gene>
    <name evidence="2" type="ORF">MU516_16490</name>
</gene>
<evidence type="ECO:0000313" key="2">
    <source>
        <dbReference type="EMBL" id="MCT4334458.1"/>
    </source>
</evidence>
<dbReference type="InterPro" id="IPR029062">
    <property type="entry name" value="Class_I_gatase-like"/>
</dbReference>
<reference evidence="2 3" key="1">
    <citation type="submission" date="2022-04" db="EMBL/GenBank/DDBJ databases">
        <title>Paracoccus sp. YLB-12 draft genome sequence.</title>
        <authorList>
            <person name="Yu L."/>
        </authorList>
    </citation>
    <scope>NUCLEOTIDE SEQUENCE [LARGE SCALE GENOMIC DNA]</scope>
    <source>
        <strain evidence="2 3">YLB-12</strain>
    </source>
</reference>
<dbReference type="EMBL" id="JANAVZ010000012">
    <property type="protein sequence ID" value="MCT4334458.1"/>
    <property type="molecule type" value="Genomic_DNA"/>
</dbReference>
<feature type="domain" description="ThuA-like" evidence="1">
    <location>
        <begin position="2"/>
        <end position="230"/>
    </location>
</feature>
<proteinExistence type="predicted"/>
<dbReference type="PANTHER" id="PTHR40469:SF2">
    <property type="entry name" value="GALACTOSE-BINDING DOMAIN-LIKE SUPERFAMILY PROTEIN"/>
    <property type="match status" value="1"/>
</dbReference>
<dbReference type="SUPFAM" id="SSF52317">
    <property type="entry name" value="Class I glutamine amidotransferase-like"/>
    <property type="match status" value="1"/>
</dbReference>
<dbReference type="PANTHER" id="PTHR40469">
    <property type="entry name" value="SECRETED GLYCOSYL HYDROLASE"/>
    <property type="match status" value="1"/>
</dbReference>
<evidence type="ECO:0000259" key="1">
    <source>
        <dbReference type="Pfam" id="PF06283"/>
    </source>
</evidence>
<comment type="caution">
    <text evidence="2">The sequence shown here is derived from an EMBL/GenBank/DDBJ whole genome shotgun (WGS) entry which is preliminary data.</text>
</comment>
<organism evidence="2 3">
    <name type="scientific">Paracoccus maritimus</name>
    <dbReference type="NCBI Taxonomy" id="2933292"/>
    <lineage>
        <taxon>Bacteria</taxon>
        <taxon>Pseudomonadati</taxon>
        <taxon>Pseudomonadota</taxon>
        <taxon>Alphaproteobacteria</taxon>
        <taxon>Rhodobacterales</taxon>
        <taxon>Paracoccaceae</taxon>
        <taxon>Paracoccus</taxon>
    </lineage>
</organism>
<sequence length="253" mass="28633">MKAAVFVGGWEGHAPIDFADWYRTLLEANGFEVVVFDTLEPLERPDDLADLDLITPIWSSARSGHREEFGNMTKSQEDGLLKLIAAGCGLAGWHGHMGDAFRDRPTYHFLIGGQFVAHPPGWPDNLQPAEDYIDYDVTICQPDHPLVQGIRSFRIRSEQYYMLTDPSNNVLATTTFSGDHLWWIEGTVIPVTWTRRWDRGRVFYCSIGHELDDLKLPQVTEMIRRGAIWAAEGKEAARSALAPEREQRTASFT</sequence>
<dbReference type="Pfam" id="PF06283">
    <property type="entry name" value="ThuA"/>
    <property type="match status" value="1"/>
</dbReference>
<dbReference type="RefSeq" id="WP_260278372.1">
    <property type="nucleotide sequence ID" value="NZ_JANAVZ010000012.1"/>
</dbReference>
<protein>
    <submittedName>
        <fullName evidence="2">ThuA domain-containing protein</fullName>
    </submittedName>
</protein>
<dbReference type="Proteomes" id="UP001320702">
    <property type="component" value="Unassembled WGS sequence"/>
</dbReference>
<keyword evidence="3" id="KW-1185">Reference proteome</keyword>
<dbReference type="Gene3D" id="3.40.50.880">
    <property type="match status" value="1"/>
</dbReference>